<comment type="catalytic activity">
    <reaction evidence="1">
        <text>an N-(ADP-alpha-D-ribosyl)-thymidine in DNA + H2O = a thymidine in DNA + ADP-D-ribose</text>
        <dbReference type="Rhea" id="RHEA:71655"/>
        <dbReference type="Rhea" id="RHEA-COMP:13556"/>
        <dbReference type="Rhea" id="RHEA-COMP:18051"/>
        <dbReference type="ChEBI" id="CHEBI:15377"/>
        <dbReference type="ChEBI" id="CHEBI:57967"/>
        <dbReference type="ChEBI" id="CHEBI:137386"/>
        <dbReference type="ChEBI" id="CHEBI:191199"/>
    </reaction>
    <physiologicalReaction direction="left-to-right" evidence="1">
        <dbReference type="Rhea" id="RHEA:71656"/>
    </physiologicalReaction>
</comment>
<dbReference type="InterPro" id="IPR043472">
    <property type="entry name" value="Macro_dom-like"/>
</dbReference>
<dbReference type="SUPFAM" id="SSF52949">
    <property type="entry name" value="Macro domain-like"/>
    <property type="match status" value="1"/>
</dbReference>
<dbReference type="PANTHER" id="PTHR12521:SF0">
    <property type="entry name" value="ADP-RIBOSE GLYCOHYDROLASE OARD1"/>
    <property type="match status" value="1"/>
</dbReference>
<dbReference type="SMART" id="SM00506">
    <property type="entry name" value="A1pp"/>
    <property type="match status" value="1"/>
</dbReference>
<evidence type="ECO:0000313" key="3">
    <source>
        <dbReference type="EMBL" id="WPU94692.1"/>
    </source>
</evidence>
<dbReference type="PANTHER" id="PTHR12521">
    <property type="entry name" value="PROTEIN C6ORF130"/>
    <property type="match status" value="1"/>
</dbReference>
<dbReference type="RefSeq" id="WP_321563808.1">
    <property type="nucleotide sequence ID" value="NZ_CP139558.1"/>
</dbReference>
<dbReference type="Gene3D" id="3.40.220.10">
    <property type="entry name" value="Leucine Aminopeptidase, subunit E, domain 1"/>
    <property type="match status" value="1"/>
</dbReference>
<dbReference type="Proteomes" id="UP001324380">
    <property type="component" value="Chromosome"/>
</dbReference>
<evidence type="ECO:0000259" key="2">
    <source>
        <dbReference type="PROSITE" id="PS51154"/>
    </source>
</evidence>
<name>A0ABZ0TP40_9SPHI</name>
<dbReference type="EMBL" id="CP139558">
    <property type="protein sequence ID" value="WPU94692.1"/>
    <property type="molecule type" value="Genomic_DNA"/>
</dbReference>
<accession>A0ABZ0TP40</accession>
<dbReference type="PROSITE" id="PS51154">
    <property type="entry name" value="MACRO"/>
    <property type="match status" value="1"/>
</dbReference>
<organism evidence="3 4">
    <name type="scientific">Mucilaginibacter sabulilitoris</name>
    <dbReference type="NCBI Taxonomy" id="1173583"/>
    <lineage>
        <taxon>Bacteria</taxon>
        <taxon>Pseudomonadati</taxon>
        <taxon>Bacteroidota</taxon>
        <taxon>Sphingobacteriia</taxon>
        <taxon>Sphingobacteriales</taxon>
        <taxon>Sphingobacteriaceae</taxon>
        <taxon>Mucilaginibacter</taxon>
    </lineage>
</organism>
<proteinExistence type="predicted"/>
<reference evidence="3 4" key="1">
    <citation type="submission" date="2023-11" db="EMBL/GenBank/DDBJ databases">
        <title>Analysis of the Genomes of Mucilaginibacter gossypii cycad 4 and M. sabulilitoris SNA2: microbes with the potential for plant growth promotion.</title>
        <authorList>
            <person name="Hirsch A.M."/>
            <person name="Humm E."/>
            <person name="Rubbi M."/>
            <person name="Del Vecchio G."/>
            <person name="Ha S.M."/>
            <person name="Pellegrini M."/>
            <person name="Gunsalus R.P."/>
        </authorList>
    </citation>
    <scope>NUCLEOTIDE SEQUENCE [LARGE SCALE GENOMIC DNA]</scope>
    <source>
        <strain evidence="3 4">SNA2</strain>
    </source>
</reference>
<evidence type="ECO:0000256" key="1">
    <source>
        <dbReference type="ARBA" id="ARBA00035885"/>
    </source>
</evidence>
<dbReference type="InterPro" id="IPR050892">
    <property type="entry name" value="ADP-ribose_metab_enzymes"/>
</dbReference>
<sequence length="150" mass="16541">MLRFTKGNLLDSGAEALVNTVNTMGVMGKGIALQFKKAFPLNYQLYREACQRGELETGQLLVVKDTNLLTGEKTIINFPTKKDWKHPSKNEYIASGLIALRVFLEKSKLKSIALPALGCGNGGLDWQVVKPMLTGMLSDLQIEIIVYEPA</sequence>
<dbReference type="Pfam" id="PF01661">
    <property type="entry name" value="Macro"/>
    <property type="match status" value="1"/>
</dbReference>
<gene>
    <name evidence="3" type="ORF">SNE25_04055</name>
</gene>
<dbReference type="InterPro" id="IPR002589">
    <property type="entry name" value="Macro_dom"/>
</dbReference>
<keyword evidence="4" id="KW-1185">Reference proteome</keyword>
<protein>
    <submittedName>
        <fullName evidence="3">Macro domain-containing protein</fullName>
    </submittedName>
</protein>
<dbReference type="CDD" id="cd02901">
    <property type="entry name" value="Macro_Poa1p-like"/>
    <property type="match status" value="1"/>
</dbReference>
<feature type="domain" description="Macro" evidence="2">
    <location>
        <begin position="1"/>
        <end position="150"/>
    </location>
</feature>
<evidence type="ECO:0000313" key="4">
    <source>
        <dbReference type="Proteomes" id="UP001324380"/>
    </source>
</evidence>